<feature type="transmembrane region" description="Helical" evidence="5">
    <location>
        <begin position="378"/>
        <end position="401"/>
    </location>
</feature>
<evidence type="ECO:0000256" key="2">
    <source>
        <dbReference type="ARBA" id="ARBA00022692"/>
    </source>
</evidence>
<dbReference type="Proteomes" id="UP000013232">
    <property type="component" value="Unassembled WGS sequence"/>
</dbReference>
<keyword evidence="5" id="KW-1278">Translocase</keyword>
<organism evidence="8 9">
    <name type="scientific">Thauera linaloolentis (strain DSM 12138 / JCM 21573 / CCUG 41526 / CIP 105981 / IAM 15112 / NBRC 102519 / 47Lol)</name>
    <dbReference type="NCBI Taxonomy" id="1123367"/>
    <lineage>
        <taxon>Bacteria</taxon>
        <taxon>Pseudomonadati</taxon>
        <taxon>Pseudomonadota</taxon>
        <taxon>Betaproteobacteria</taxon>
        <taxon>Rhodocyclales</taxon>
        <taxon>Zoogloeaceae</taxon>
        <taxon>Thauera</taxon>
    </lineage>
</organism>
<dbReference type="PRINTS" id="PR01434">
    <property type="entry name" value="NADHDHGNASE5"/>
</dbReference>
<feature type="transmembrane region" description="Helical" evidence="5">
    <location>
        <begin position="78"/>
        <end position="96"/>
    </location>
</feature>
<feature type="transmembrane region" description="Helical" evidence="5">
    <location>
        <begin position="241"/>
        <end position="266"/>
    </location>
</feature>
<accession>N6Z6A5</accession>
<keyword evidence="5" id="KW-0874">Quinone</keyword>
<keyword evidence="8" id="KW-0560">Oxidoreductase</keyword>
<feature type="transmembrane region" description="Helical" evidence="5">
    <location>
        <begin position="272"/>
        <end position="293"/>
    </location>
</feature>
<dbReference type="InterPro" id="IPR010096">
    <property type="entry name" value="NADH-Q_OxRdtase_suN/2"/>
</dbReference>
<keyword evidence="5" id="KW-0813">Transport</keyword>
<evidence type="ECO:0000256" key="6">
    <source>
        <dbReference type="RuleBase" id="RU000320"/>
    </source>
</evidence>
<gene>
    <name evidence="5" type="primary">nuoN</name>
    <name evidence="8" type="ORF">C666_03425</name>
</gene>
<keyword evidence="4 5" id="KW-0472">Membrane</keyword>
<keyword evidence="3 5" id="KW-1133">Transmembrane helix</keyword>
<dbReference type="GO" id="GO:0005886">
    <property type="term" value="C:plasma membrane"/>
    <property type="evidence" value="ECO:0007669"/>
    <property type="project" value="UniProtKB-SubCell"/>
</dbReference>
<dbReference type="OrthoDB" id="9768329at2"/>
<evidence type="ECO:0000259" key="7">
    <source>
        <dbReference type="Pfam" id="PF00361"/>
    </source>
</evidence>
<dbReference type="NCBIfam" id="NF004442">
    <property type="entry name" value="PRK05777.1-5"/>
    <property type="match status" value="1"/>
</dbReference>
<comment type="function">
    <text evidence="5">NDH-1 shuttles electrons from NADH, via FMN and iron-sulfur (Fe-S) centers, to quinones in the respiratory chain. The immediate electron acceptor for the enzyme in this species is believed to be ubiquinone. Couples the redox reaction to proton translocation (for every two electrons transferred, four hydrogen ions are translocated across the cytoplasmic membrane), and thus conserves the redox energy in a proton gradient.</text>
</comment>
<dbReference type="PANTHER" id="PTHR22773">
    <property type="entry name" value="NADH DEHYDROGENASE"/>
    <property type="match status" value="1"/>
</dbReference>
<feature type="transmembrane region" description="Helical" evidence="5">
    <location>
        <begin position="12"/>
        <end position="31"/>
    </location>
</feature>
<feature type="transmembrane region" description="Helical" evidence="5">
    <location>
        <begin position="300"/>
        <end position="321"/>
    </location>
</feature>
<feature type="transmembrane region" description="Helical" evidence="5">
    <location>
        <begin position="336"/>
        <end position="357"/>
    </location>
</feature>
<dbReference type="GO" id="GO:0050136">
    <property type="term" value="F:NADH dehydrogenase (quinone) (non-electrogenic) activity"/>
    <property type="evidence" value="ECO:0007669"/>
    <property type="project" value="UniProtKB-UniRule"/>
</dbReference>
<dbReference type="AlphaFoldDB" id="N6Z6A5"/>
<comment type="subunit">
    <text evidence="5">NDH-1 is composed of 14 different subunits. Subunits NuoA, H, J, K, L, M, N constitute the membrane sector of the complex.</text>
</comment>
<keyword evidence="2 5" id="KW-0812">Transmembrane</keyword>
<dbReference type="InterPro" id="IPR001750">
    <property type="entry name" value="ND/Mrp_TM"/>
</dbReference>
<comment type="similarity">
    <text evidence="5">Belongs to the complex I subunit 2 family.</text>
</comment>
<dbReference type="HAMAP" id="MF_00445">
    <property type="entry name" value="NDH1_NuoN_1"/>
    <property type="match status" value="1"/>
</dbReference>
<protein>
    <recommendedName>
        <fullName evidence="5">NADH-quinone oxidoreductase subunit N</fullName>
        <ecNumber evidence="5">7.1.1.-</ecNumber>
    </recommendedName>
    <alternativeName>
        <fullName evidence="5">NADH dehydrogenase I subunit N</fullName>
    </alternativeName>
    <alternativeName>
        <fullName evidence="5">NDH-1 subunit N</fullName>
    </alternativeName>
</protein>
<comment type="caution">
    <text evidence="8">The sequence shown here is derived from an EMBL/GenBank/DDBJ whole genome shotgun (WGS) entry which is preliminary data.</text>
</comment>
<evidence type="ECO:0000256" key="4">
    <source>
        <dbReference type="ARBA" id="ARBA00023136"/>
    </source>
</evidence>
<evidence type="ECO:0000313" key="8">
    <source>
        <dbReference type="EMBL" id="ENO90082.1"/>
    </source>
</evidence>
<keyword evidence="5" id="KW-0520">NAD</keyword>
<evidence type="ECO:0000313" key="9">
    <source>
        <dbReference type="Proteomes" id="UP000013232"/>
    </source>
</evidence>
<evidence type="ECO:0000256" key="5">
    <source>
        <dbReference type="HAMAP-Rule" id="MF_00445"/>
    </source>
</evidence>
<feature type="transmembrane region" description="Helical" evidence="5">
    <location>
        <begin position="108"/>
        <end position="125"/>
    </location>
</feature>
<keyword evidence="5 8" id="KW-0830">Ubiquinone</keyword>
<feature type="transmembrane region" description="Helical" evidence="5">
    <location>
        <begin position="160"/>
        <end position="184"/>
    </location>
</feature>
<keyword evidence="5" id="KW-1003">Cell membrane</keyword>
<dbReference type="GO" id="GO:0048038">
    <property type="term" value="F:quinone binding"/>
    <property type="evidence" value="ECO:0007669"/>
    <property type="project" value="UniProtKB-KW"/>
</dbReference>
<feature type="transmembrane region" description="Helical" evidence="5">
    <location>
        <begin position="465"/>
        <end position="486"/>
    </location>
</feature>
<feature type="transmembrane region" description="Helical" evidence="5">
    <location>
        <begin position="413"/>
        <end position="433"/>
    </location>
</feature>
<feature type="transmembrane region" description="Helical" evidence="5">
    <location>
        <begin position="204"/>
        <end position="229"/>
    </location>
</feature>
<sequence length="489" mass="53352">MNFVVPDFYPAAAEIFVAVMALVIMLASTFARSIARTLAYYATQFTLIAAAFVTIYTMQGEPVYTFSNLFISDLMGSFLKLMIYFSTAIALLYGRAYLADRKIDKPEYYLLALLMTLGMMVMVTANHMLPMYIGLEMMSLALYTMVAFDRDSARSTEAAMKYFVLGALASGLLLYGMSMIYGATGSLEFSAIAQAVYNQAANQTVLMFGLVFLVAGICFKLGVVPFHMWVPDVYQGAPTAVTLMISTAPKLAAFAMAVRLLIWALFDIAEEWQGMLMLVAVASIVLGNLAAIAQQNIKRMLAYSGISHMGFMLLGLLSGVVDGDRHFALNAYSSAMFYAVSYVIMSLASFGMLILLSRAGFDAENIDDFKGLNKRSPWFALMMLFVMFSMAGIPFFIGFFAKLSVLQAVVAAGYFWLAVVAVLMSVAGAFYYLRVVKVMYFDAPDDEAPIHAPAEVRVMLSANGIAIAALGLAPQMLMSLCAYALLGSL</sequence>
<evidence type="ECO:0000256" key="3">
    <source>
        <dbReference type="ARBA" id="ARBA00022989"/>
    </source>
</evidence>
<feature type="transmembrane region" description="Helical" evidence="5">
    <location>
        <begin position="38"/>
        <end position="58"/>
    </location>
</feature>
<dbReference type="GO" id="GO:0008137">
    <property type="term" value="F:NADH dehydrogenase (ubiquinone) activity"/>
    <property type="evidence" value="ECO:0007669"/>
    <property type="project" value="InterPro"/>
</dbReference>
<reference evidence="8 9" key="1">
    <citation type="submission" date="2012-09" db="EMBL/GenBank/DDBJ databases">
        <title>Draft Genome Sequences of 6 Strains from Genus Thauera.</title>
        <authorList>
            <person name="Liu B."/>
            <person name="Shapleigh J.P."/>
            <person name="Frostegard A.H."/>
        </authorList>
    </citation>
    <scope>NUCLEOTIDE SEQUENCE [LARGE SCALE GENOMIC DNA]</scope>
    <source>
        <strain evidence="9">47Lol / DSM 12138</strain>
    </source>
</reference>
<dbReference type="EC" id="7.1.1.-" evidence="5"/>
<evidence type="ECO:0000256" key="1">
    <source>
        <dbReference type="ARBA" id="ARBA00004127"/>
    </source>
</evidence>
<dbReference type="GO" id="GO:0042773">
    <property type="term" value="P:ATP synthesis coupled electron transport"/>
    <property type="evidence" value="ECO:0007669"/>
    <property type="project" value="InterPro"/>
</dbReference>
<dbReference type="NCBIfam" id="TIGR01770">
    <property type="entry name" value="NDH_I_N"/>
    <property type="match status" value="1"/>
</dbReference>
<dbReference type="STRING" id="1123367.GCA_000621305_00167"/>
<feature type="transmembrane region" description="Helical" evidence="5">
    <location>
        <begin position="131"/>
        <end position="148"/>
    </location>
</feature>
<dbReference type="Pfam" id="PF00361">
    <property type="entry name" value="Proton_antipo_M"/>
    <property type="match status" value="1"/>
</dbReference>
<dbReference type="GO" id="GO:0012505">
    <property type="term" value="C:endomembrane system"/>
    <property type="evidence" value="ECO:0007669"/>
    <property type="project" value="UniProtKB-SubCell"/>
</dbReference>
<keyword evidence="9" id="KW-1185">Reference proteome</keyword>
<comment type="catalytic activity">
    <reaction evidence="5">
        <text>a quinone + NADH + 5 H(+)(in) = a quinol + NAD(+) + 4 H(+)(out)</text>
        <dbReference type="Rhea" id="RHEA:57888"/>
        <dbReference type="ChEBI" id="CHEBI:15378"/>
        <dbReference type="ChEBI" id="CHEBI:24646"/>
        <dbReference type="ChEBI" id="CHEBI:57540"/>
        <dbReference type="ChEBI" id="CHEBI:57945"/>
        <dbReference type="ChEBI" id="CHEBI:132124"/>
    </reaction>
</comment>
<dbReference type="RefSeq" id="WP_004333809.1">
    <property type="nucleotide sequence ID" value="NZ_AMXE01000006.1"/>
</dbReference>
<comment type="subcellular location">
    <subcellularLocation>
        <location evidence="5">Cell membrane</location>
        <topology evidence="5">Multi-pass membrane protein</topology>
    </subcellularLocation>
    <subcellularLocation>
        <location evidence="1">Endomembrane system</location>
        <topology evidence="1">Multi-pass membrane protein</topology>
    </subcellularLocation>
    <subcellularLocation>
        <location evidence="6">Membrane</location>
        <topology evidence="6">Multi-pass membrane protein</topology>
    </subcellularLocation>
</comment>
<proteinExistence type="inferred from homology"/>
<dbReference type="eggNOG" id="COG1007">
    <property type="taxonomic scope" value="Bacteria"/>
</dbReference>
<feature type="domain" description="NADH:quinone oxidoreductase/Mrp antiporter transmembrane" evidence="7">
    <location>
        <begin position="125"/>
        <end position="426"/>
    </location>
</feature>
<dbReference type="EMBL" id="AMXE01000006">
    <property type="protein sequence ID" value="ENO90082.1"/>
    <property type="molecule type" value="Genomic_DNA"/>
</dbReference>
<name>N6Z6A5_THAL4</name>